<evidence type="ECO:0000313" key="2">
    <source>
        <dbReference type="EnsemblMetazoa" id="XP_038077361.1"/>
    </source>
</evidence>
<dbReference type="RefSeq" id="XP_038077361.1">
    <property type="nucleotide sequence ID" value="XM_038221433.1"/>
</dbReference>
<dbReference type="Gene3D" id="1.20.1280.50">
    <property type="match status" value="1"/>
</dbReference>
<dbReference type="SUPFAM" id="SSF81383">
    <property type="entry name" value="F-box domain"/>
    <property type="match status" value="1"/>
</dbReference>
<keyword evidence="3" id="KW-1185">Reference proteome</keyword>
<feature type="domain" description="F-box" evidence="1">
    <location>
        <begin position="35"/>
        <end position="81"/>
    </location>
</feature>
<dbReference type="Proteomes" id="UP000887568">
    <property type="component" value="Unplaced"/>
</dbReference>
<reference evidence="2" key="1">
    <citation type="submission" date="2022-11" db="UniProtKB">
        <authorList>
            <consortium name="EnsemblMetazoa"/>
        </authorList>
    </citation>
    <scope>IDENTIFICATION</scope>
</reference>
<accession>A0A914BNS6</accession>
<sequence>MSRWTLASFKMTSVQGAGDKQREEADVVCHSEASQNPVDCLPNEILWKIIGFLSLEDLCYLAVCSKTWRNVTNTNSLWLHLCKLRDWERFGTEVDLRKETPIHSTGTSTSGTSPTFQTDSVINDDCNLKDLAPTCEWKEVYMRAWHLDRNWSEGRYQEHSLVLSDSGSDFNNATTRCVASDGTIFGAGDTTEYVGLWELKFSGQFLQKIQPSKYIPLPRTSYNEIEAMTMKDNIGVAAFMGGILVFEASTGNVLKLIRGTASDFDRYKPSGLYMEEDKVIVSYRHYQRADNDEGAFQRAGIAAVVFTPYEDKQDLVFWSRDGSLLNKHKSKVNSYKFHGIAAYNTPNVVFLNRDGIILDTQYKFYIASSGKIIRNRIVTNT</sequence>
<dbReference type="InterPro" id="IPR036047">
    <property type="entry name" value="F-box-like_dom_sf"/>
</dbReference>
<name>A0A914BNS6_PATMI</name>
<dbReference type="Pfam" id="PF12937">
    <property type="entry name" value="F-box-like"/>
    <property type="match status" value="1"/>
</dbReference>
<dbReference type="InterPro" id="IPR001810">
    <property type="entry name" value="F-box_dom"/>
</dbReference>
<proteinExistence type="predicted"/>
<evidence type="ECO:0000313" key="3">
    <source>
        <dbReference type="Proteomes" id="UP000887568"/>
    </source>
</evidence>
<dbReference type="EnsemblMetazoa" id="XM_038221433.1">
    <property type="protein sequence ID" value="XP_038077361.1"/>
    <property type="gene ID" value="LOC119745210"/>
</dbReference>
<dbReference type="OrthoDB" id="6577359at2759"/>
<dbReference type="PROSITE" id="PS50181">
    <property type="entry name" value="FBOX"/>
    <property type="match status" value="1"/>
</dbReference>
<dbReference type="AlphaFoldDB" id="A0A914BNS6"/>
<evidence type="ECO:0000259" key="1">
    <source>
        <dbReference type="PROSITE" id="PS50181"/>
    </source>
</evidence>
<dbReference type="GeneID" id="119745210"/>
<organism evidence="2 3">
    <name type="scientific">Patiria miniata</name>
    <name type="common">Bat star</name>
    <name type="synonym">Asterina miniata</name>
    <dbReference type="NCBI Taxonomy" id="46514"/>
    <lineage>
        <taxon>Eukaryota</taxon>
        <taxon>Metazoa</taxon>
        <taxon>Echinodermata</taxon>
        <taxon>Eleutherozoa</taxon>
        <taxon>Asterozoa</taxon>
        <taxon>Asteroidea</taxon>
        <taxon>Valvatacea</taxon>
        <taxon>Valvatida</taxon>
        <taxon>Asterinidae</taxon>
        <taxon>Patiria</taxon>
    </lineage>
</organism>
<protein>
    <recommendedName>
        <fullName evidence="1">F-box domain-containing protein</fullName>
    </recommendedName>
</protein>